<dbReference type="Proteomes" id="UP000612362">
    <property type="component" value="Unassembled WGS sequence"/>
</dbReference>
<evidence type="ECO:0000313" key="3">
    <source>
        <dbReference type="Proteomes" id="UP000612362"/>
    </source>
</evidence>
<keyword evidence="3" id="KW-1185">Reference proteome</keyword>
<evidence type="ECO:0000256" key="1">
    <source>
        <dbReference type="SAM" id="MobiDB-lite"/>
    </source>
</evidence>
<name>A0A8J3MS85_9CHLR</name>
<dbReference type="EMBL" id="BNJF01000002">
    <property type="protein sequence ID" value="GHO46842.1"/>
    <property type="molecule type" value="Genomic_DNA"/>
</dbReference>
<dbReference type="AlphaFoldDB" id="A0A8J3MS85"/>
<protein>
    <submittedName>
        <fullName evidence="2">Uncharacterized protein</fullName>
    </submittedName>
</protein>
<sequence>MITYNLSSHNPEEEPILRNIDTMSQRIIALDNEILFYQDHMTAFNNVNEFFRVLHRMDDLTREENRLYNQISEEEQKLYVLREIQPENPSGSTKRESRDR</sequence>
<accession>A0A8J3MS85</accession>
<comment type="caution">
    <text evidence="2">The sequence shown here is derived from an EMBL/GenBank/DDBJ whole genome shotgun (WGS) entry which is preliminary data.</text>
</comment>
<gene>
    <name evidence="2" type="ORF">KSX_50050</name>
</gene>
<dbReference type="RefSeq" id="WP_220196193.1">
    <property type="nucleotide sequence ID" value="NZ_BNJF01000002.1"/>
</dbReference>
<proteinExistence type="predicted"/>
<feature type="region of interest" description="Disordered" evidence="1">
    <location>
        <begin position="80"/>
        <end position="100"/>
    </location>
</feature>
<organism evidence="2 3">
    <name type="scientific">Ktedonospora formicarum</name>
    <dbReference type="NCBI Taxonomy" id="2778364"/>
    <lineage>
        <taxon>Bacteria</taxon>
        <taxon>Bacillati</taxon>
        <taxon>Chloroflexota</taxon>
        <taxon>Ktedonobacteria</taxon>
        <taxon>Ktedonobacterales</taxon>
        <taxon>Ktedonobacteraceae</taxon>
        <taxon>Ktedonospora</taxon>
    </lineage>
</organism>
<reference evidence="2" key="1">
    <citation type="submission" date="2020-10" db="EMBL/GenBank/DDBJ databases">
        <title>Taxonomic study of unclassified bacteria belonging to the class Ktedonobacteria.</title>
        <authorList>
            <person name="Yabe S."/>
            <person name="Wang C.M."/>
            <person name="Zheng Y."/>
            <person name="Sakai Y."/>
            <person name="Cavaletti L."/>
            <person name="Monciardini P."/>
            <person name="Donadio S."/>
        </authorList>
    </citation>
    <scope>NUCLEOTIDE SEQUENCE</scope>
    <source>
        <strain evidence="2">SOSP1-1</strain>
    </source>
</reference>
<evidence type="ECO:0000313" key="2">
    <source>
        <dbReference type="EMBL" id="GHO46842.1"/>
    </source>
</evidence>